<gene>
    <name evidence="11" type="ORF">L484_000923</name>
</gene>
<dbReference type="PANTHER" id="PTHR31713">
    <property type="entry name" value="OS02G0177800 PROTEIN"/>
    <property type="match status" value="1"/>
</dbReference>
<keyword evidence="12" id="KW-1185">Reference proteome</keyword>
<evidence type="ECO:0000313" key="11">
    <source>
        <dbReference type="EMBL" id="EXC08082.1"/>
    </source>
</evidence>
<dbReference type="GO" id="GO:0080142">
    <property type="term" value="P:regulation of salicylic acid biosynthetic process"/>
    <property type="evidence" value="ECO:0007669"/>
    <property type="project" value="TreeGrafter"/>
</dbReference>
<protein>
    <submittedName>
        <fullName evidence="11">Uncharacterized protein</fullName>
    </submittedName>
</protein>
<dbReference type="EMBL" id="KE345594">
    <property type="protein sequence ID" value="EXC08082.1"/>
    <property type="molecule type" value="Genomic_DNA"/>
</dbReference>
<name>W9S402_9ROSA</name>
<comment type="subcellular location">
    <subcellularLocation>
        <location evidence="1">Nucleus</location>
    </subcellularLocation>
</comment>
<dbReference type="AlphaFoldDB" id="W9S402"/>
<evidence type="ECO:0000256" key="5">
    <source>
        <dbReference type="ARBA" id="ARBA00023159"/>
    </source>
</evidence>
<reference evidence="12" key="1">
    <citation type="submission" date="2013-01" db="EMBL/GenBank/DDBJ databases">
        <title>Draft Genome Sequence of a Mulberry Tree, Morus notabilis C.K. Schneid.</title>
        <authorList>
            <person name="He N."/>
            <person name="Zhao S."/>
        </authorList>
    </citation>
    <scope>NUCLEOTIDE SEQUENCE</scope>
</reference>
<feature type="domain" description="Calmodulin binding protein central" evidence="9">
    <location>
        <begin position="266"/>
        <end position="328"/>
    </location>
</feature>
<evidence type="ECO:0000259" key="9">
    <source>
        <dbReference type="Pfam" id="PF20451"/>
    </source>
</evidence>
<dbReference type="Pfam" id="PF20451">
    <property type="entry name" value="Calmod_bind_M"/>
    <property type="match status" value="1"/>
</dbReference>
<keyword evidence="6" id="KW-0804">Transcription</keyword>
<dbReference type="Pfam" id="PF07887">
    <property type="entry name" value="Calmodulin_bind"/>
    <property type="match status" value="1"/>
</dbReference>
<accession>W9S402</accession>
<dbReference type="GO" id="GO:0043565">
    <property type="term" value="F:sequence-specific DNA binding"/>
    <property type="evidence" value="ECO:0007669"/>
    <property type="project" value="TreeGrafter"/>
</dbReference>
<keyword evidence="5" id="KW-0010">Activator</keyword>
<evidence type="ECO:0000256" key="7">
    <source>
        <dbReference type="ARBA" id="ARBA00023242"/>
    </source>
</evidence>
<evidence type="ECO:0000256" key="1">
    <source>
        <dbReference type="ARBA" id="ARBA00004123"/>
    </source>
</evidence>
<keyword evidence="4" id="KW-0238">DNA-binding</keyword>
<dbReference type="GO" id="GO:0005516">
    <property type="term" value="F:calmodulin binding"/>
    <property type="evidence" value="ECO:0007669"/>
    <property type="project" value="InterPro"/>
</dbReference>
<dbReference type="InterPro" id="IPR046830">
    <property type="entry name" value="Calmod_bind_M"/>
</dbReference>
<feature type="domain" description="Calmodulin binding protein-like N-terminal" evidence="8">
    <location>
        <begin position="106"/>
        <end position="253"/>
    </location>
</feature>
<dbReference type="Proteomes" id="UP000030645">
    <property type="component" value="Unassembled WGS sequence"/>
</dbReference>
<comment type="similarity">
    <text evidence="2">Belongs to the plant ACBP60 protein family.</text>
</comment>
<evidence type="ECO:0000256" key="2">
    <source>
        <dbReference type="ARBA" id="ARBA00007214"/>
    </source>
</evidence>
<dbReference type="GO" id="GO:0005634">
    <property type="term" value="C:nucleus"/>
    <property type="evidence" value="ECO:0007669"/>
    <property type="project" value="UniProtKB-SubCell"/>
</dbReference>
<keyword evidence="3" id="KW-0805">Transcription regulation</keyword>
<keyword evidence="7" id="KW-0539">Nucleus</keyword>
<dbReference type="InterPro" id="IPR046831">
    <property type="entry name" value="Calmodulin_bind_N"/>
</dbReference>
<dbReference type="PANTHER" id="PTHR31713:SF43">
    <property type="entry name" value="CALMODULIN-BINDING PROTEIN 60 G"/>
    <property type="match status" value="1"/>
</dbReference>
<dbReference type="Pfam" id="PF20452">
    <property type="entry name" value="Calmod_bind_C"/>
    <property type="match status" value="1"/>
</dbReference>
<proteinExistence type="inferred from homology"/>
<feature type="domain" description="Calmodulin binding protein C-terminal" evidence="10">
    <location>
        <begin position="336"/>
        <end position="395"/>
    </location>
</feature>
<dbReference type="eggNOG" id="ENOG502QWE3">
    <property type="taxonomic scope" value="Eukaryota"/>
</dbReference>
<organism evidence="11 12">
    <name type="scientific">Morus notabilis</name>
    <dbReference type="NCBI Taxonomy" id="981085"/>
    <lineage>
        <taxon>Eukaryota</taxon>
        <taxon>Viridiplantae</taxon>
        <taxon>Streptophyta</taxon>
        <taxon>Embryophyta</taxon>
        <taxon>Tracheophyta</taxon>
        <taxon>Spermatophyta</taxon>
        <taxon>Magnoliopsida</taxon>
        <taxon>eudicotyledons</taxon>
        <taxon>Gunneridae</taxon>
        <taxon>Pentapetalae</taxon>
        <taxon>rosids</taxon>
        <taxon>fabids</taxon>
        <taxon>Rosales</taxon>
        <taxon>Moraceae</taxon>
        <taxon>Moreae</taxon>
        <taxon>Morus</taxon>
    </lineage>
</organism>
<dbReference type="InterPro" id="IPR012416">
    <property type="entry name" value="CBP60"/>
</dbReference>
<dbReference type="GO" id="GO:0003700">
    <property type="term" value="F:DNA-binding transcription factor activity"/>
    <property type="evidence" value="ECO:0007669"/>
    <property type="project" value="TreeGrafter"/>
</dbReference>
<evidence type="ECO:0000256" key="3">
    <source>
        <dbReference type="ARBA" id="ARBA00023015"/>
    </source>
</evidence>
<dbReference type="InterPro" id="IPR046829">
    <property type="entry name" value="Calmod_bind_C"/>
</dbReference>
<evidence type="ECO:0000259" key="8">
    <source>
        <dbReference type="Pfam" id="PF07887"/>
    </source>
</evidence>
<evidence type="ECO:0000256" key="4">
    <source>
        <dbReference type="ARBA" id="ARBA00023125"/>
    </source>
</evidence>
<evidence type="ECO:0000256" key="6">
    <source>
        <dbReference type="ARBA" id="ARBA00023163"/>
    </source>
</evidence>
<evidence type="ECO:0000259" key="10">
    <source>
        <dbReference type="Pfam" id="PF20452"/>
    </source>
</evidence>
<sequence>MAVGLIWGGVAFLPTHSTNKNIILMNQHKLTGEFPEFTRKRVGQFLEIGRKTANQKLQRTSWVNSPPPYTQVRDEVERAIHSLFNASSSHSVDEACPSGRGGGSGLQLRFVNKLPATIFTGGRIETEDGTSLQVILMDASSHTVIKSAPLSSIKIEIVAVNGDFGSDDQEDWTEKEFNNSILREREGRRPLLTGELTLTLREGVGYLGNIIFTDNSSWIRSRKFRLGARVVQKNSADTRIREAISEAFVVKDHRGELYKKHHPPFLHDDVWRLEKIAKDGAFHKRLASYAIHTVKDFLQMHTRDPVTLRDLILNGISNRTWNAIIEHAICFVNDNKLYAYQRPEQDVIIYFNSILKVEGANFNGQFCPVNAFTPSQKALVENIKQQAYRNVHDMVLIKESIAGPPRPLASLQAQPFDNDPMQHDFQIMHQDQQVLQLGLGQSTTPSPFPGGSEGNHQLVISTSQNNHPSFVFQPSHRNSFSIEDFFSTHYDGEPSWLSSSSQGPIVPSNHFITENLFQVQSSTSPVATTWEQGPGFFFASNNDAEAGIFPSNPGFVHVSRDGKRKASWSKIRAAFKCWLSVKLAARRMARPMYLGYS</sequence>
<dbReference type="STRING" id="981085.W9S402"/>
<evidence type="ECO:0000313" key="12">
    <source>
        <dbReference type="Proteomes" id="UP000030645"/>
    </source>
</evidence>